<keyword evidence="2" id="KW-1185">Reference proteome</keyword>
<dbReference type="EMBL" id="FNCO01000009">
    <property type="protein sequence ID" value="SDH95453.1"/>
    <property type="molecule type" value="Genomic_DNA"/>
</dbReference>
<protein>
    <recommendedName>
        <fullName evidence="3">DUF465 domain-containing protein</fullName>
    </recommendedName>
</protein>
<dbReference type="InterPro" id="IPR007420">
    <property type="entry name" value="DUF465"/>
</dbReference>
<organism evidence="1 2">
    <name type="scientific">Pseudomonas abietaniphila</name>
    <dbReference type="NCBI Taxonomy" id="89065"/>
    <lineage>
        <taxon>Bacteria</taxon>
        <taxon>Pseudomonadati</taxon>
        <taxon>Pseudomonadota</taxon>
        <taxon>Gammaproteobacteria</taxon>
        <taxon>Pseudomonadales</taxon>
        <taxon>Pseudomonadaceae</taxon>
        <taxon>Pseudomonas</taxon>
    </lineage>
</organism>
<dbReference type="InterPro" id="IPR038444">
    <property type="entry name" value="DUF465_sf"/>
</dbReference>
<reference evidence="2" key="1">
    <citation type="submission" date="2016-10" db="EMBL/GenBank/DDBJ databases">
        <authorList>
            <person name="Varghese N."/>
            <person name="Submissions S."/>
        </authorList>
    </citation>
    <scope>NUCLEOTIDE SEQUENCE [LARGE SCALE GENOMIC DNA]</scope>
    <source>
        <strain evidence="2">ATCC 700689</strain>
    </source>
</reference>
<dbReference type="Gene3D" id="6.10.280.50">
    <property type="match status" value="1"/>
</dbReference>
<dbReference type="AlphaFoldDB" id="A0A1G8GM61"/>
<proteinExistence type="predicted"/>
<dbReference type="Pfam" id="PF04325">
    <property type="entry name" value="DUF465"/>
    <property type="match status" value="1"/>
</dbReference>
<name>A0A1G8GM61_9PSED</name>
<dbReference type="OrthoDB" id="7030268at2"/>
<evidence type="ECO:0008006" key="3">
    <source>
        <dbReference type="Google" id="ProtNLM"/>
    </source>
</evidence>
<dbReference type="RefSeq" id="WP_074754306.1">
    <property type="nucleotide sequence ID" value="NZ_FNCO01000009.1"/>
</dbReference>
<accession>A0A1G8GM61</accession>
<evidence type="ECO:0000313" key="2">
    <source>
        <dbReference type="Proteomes" id="UP000182894"/>
    </source>
</evidence>
<gene>
    <name evidence="1" type="ORF">SAMN05216605_109190</name>
</gene>
<evidence type="ECO:0000313" key="1">
    <source>
        <dbReference type="EMBL" id="SDH95453.1"/>
    </source>
</evidence>
<sequence length="80" mass="8921">MPVKHDLYADLSVSKDELGKLRSKDAKLNQLVDQYEMIDADIVKAEAGSAGDMSDDQLKKLKEKRLLAKDNIVDHLPPSN</sequence>
<dbReference type="Proteomes" id="UP000182894">
    <property type="component" value="Unassembled WGS sequence"/>
</dbReference>